<dbReference type="EMBL" id="JBHSIM010000045">
    <property type="protein sequence ID" value="MFC4835009.1"/>
    <property type="molecule type" value="Genomic_DNA"/>
</dbReference>
<evidence type="ECO:0008006" key="3">
    <source>
        <dbReference type="Google" id="ProtNLM"/>
    </source>
</evidence>
<evidence type="ECO:0000313" key="2">
    <source>
        <dbReference type="Proteomes" id="UP001595909"/>
    </source>
</evidence>
<name>A0ABV9RLD5_9PSEU</name>
<reference evidence="2" key="1">
    <citation type="journal article" date="2019" name="Int. J. Syst. Evol. Microbiol.">
        <title>The Global Catalogue of Microorganisms (GCM) 10K type strain sequencing project: providing services to taxonomists for standard genome sequencing and annotation.</title>
        <authorList>
            <consortium name="The Broad Institute Genomics Platform"/>
            <consortium name="The Broad Institute Genome Sequencing Center for Infectious Disease"/>
            <person name="Wu L."/>
            <person name="Ma J."/>
        </authorList>
    </citation>
    <scope>NUCLEOTIDE SEQUENCE [LARGE SCALE GENOMIC DNA]</scope>
    <source>
        <strain evidence="2">CCUG 50347</strain>
    </source>
</reference>
<organism evidence="1 2">
    <name type="scientific">Actinomycetospora chibensis</name>
    <dbReference type="NCBI Taxonomy" id="663606"/>
    <lineage>
        <taxon>Bacteria</taxon>
        <taxon>Bacillati</taxon>
        <taxon>Actinomycetota</taxon>
        <taxon>Actinomycetes</taxon>
        <taxon>Pseudonocardiales</taxon>
        <taxon>Pseudonocardiaceae</taxon>
        <taxon>Actinomycetospora</taxon>
    </lineage>
</organism>
<dbReference type="Proteomes" id="UP001595909">
    <property type="component" value="Unassembled WGS sequence"/>
</dbReference>
<gene>
    <name evidence="1" type="ORF">ACFPEL_21545</name>
</gene>
<evidence type="ECO:0000313" key="1">
    <source>
        <dbReference type="EMBL" id="MFC4835009.1"/>
    </source>
</evidence>
<accession>A0ABV9RLD5</accession>
<keyword evidence="2" id="KW-1185">Reference proteome</keyword>
<comment type="caution">
    <text evidence="1">The sequence shown here is derived from an EMBL/GenBank/DDBJ whole genome shotgun (WGS) entry which is preliminary data.</text>
</comment>
<dbReference type="RefSeq" id="WP_274187468.1">
    <property type="nucleotide sequence ID" value="NZ_BAABHN010000045.1"/>
</dbReference>
<sequence length="168" mass="17697">MPFSRLEESELQGLSEDQLKVARELDRLTIAVAAQVNTGYARARGWQAAHTVLSPLTATLAGAAGLTGISGLIGTTGAGVIALSAAVVAAAEGALNPAGRAVKARDDAESFIAVRDEIRQFAYLRLGEMSALEGTEQVGAFTKRLHEIGEKADPPGILMWRRIRRGSS</sequence>
<protein>
    <recommendedName>
        <fullName evidence="3">SLATT domain-containing protein</fullName>
    </recommendedName>
</protein>
<proteinExistence type="predicted"/>